<name>A0A178Z249_9EURO</name>
<feature type="domain" description="Lipoxygenase" evidence="5">
    <location>
        <begin position="1"/>
        <end position="382"/>
    </location>
</feature>
<accession>A0A178Z249</accession>
<keyword evidence="3" id="KW-0223">Dioxygenase</keyword>
<dbReference type="InterPro" id="IPR000907">
    <property type="entry name" value="LipOase"/>
</dbReference>
<evidence type="ECO:0000313" key="7">
    <source>
        <dbReference type="Proteomes" id="UP000078343"/>
    </source>
</evidence>
<dbReference type="PANTHER" id="PTHR11771">
    <property type="entry name" value="LIPOXYGENASE"/>
    <property type="match status" value="1"/>
</dbReference>
<evidence type="ECO:0000259" key="5">
    <source>
        <dbReference type="PROSITE" id="PS51393"/>
    </source>
</evidence>
<evidence type="ECO:0000313" key="6">
    <source>
        <dbReference type="EMBL" id="OAP53872.1"/>
    </source>
</evidence>
<sequence length="382" mass="43480">MALDQAAFLVNEVPIFSSIIIDLVDSILSEAQDDGLQTLDDYSQLYDVYWKGTLLEPLSPTPGRLTNYTQDLLFSMERLSLSPYQVKRLDPSLDTLQFSVEDSLAINITGMTLPQLLQDGRLFYADYRGQMDLVPTDRYSAACDAFFYIDQTSTDFLPLAIRTNQGSSLIYTPRDEPNDWLLAKIMYNVNDFWFAQWNHLAGTHEVVQIVYLAAIRTLSDDHPILALLDRLTYEIYAIQPLAEILLFLPGAAVDQLFPYTGLSAQNYTTYLYQNGSGRFRTNYFERNLEFRGLINCPFGPALKSFPFFEDASVIYSALKMFMTSFINSYYDNDTEVIADEEIQGWVRESRGPAEVIDFPQVTTRSGLVDILTQIVSVKQELP</sequence>
<dbReference type="EMBL" id="LVYI01000018">
    <property type="protein sequence ID" value="OAP53872.1"/>
    <property type="molecule type" value="Genomic_DNA"/>
</dbReference>
<dbReference type="Gene3D" id="3.10.450.60">
    <property type="match status" value="1"/>
</dbReference>
<dbReference type="GO" id="GO:0034440">
    <property type="term" value="P:lipid oxidation"/>
    <property type="evidence" value="ECO:0007669"/>
    <property type="project" value="InterPro"/>
</dbReference>
<dbReference type="GeneID" id="30016061"/>
<dbReference type="InterPro" id="IPR013819">
    <property type="entry name" value="LipOase_C"/>
</dbReference>
<gene>
    <name evidence="6" type="ORF">AYL99_11894</name>
</gene>
<evidence type="ECO:0000256" key="2">
    <source>
        <dbReference type="ARBA" id="ARBA00022723"/>
    </source>
</evidence>
<dbReference type="SUPFAM" id="SSF48484">
    <property type="entry name" value="Lipoxigenase"/>
    <property type="match status" value="1"/>
</dbReference>
<evidence type="ECO:0000256" key="3">
    <source>
        <dbReference type="ARBA" id="ARBA00022964"/>
    </source>
</evidence>
<dbReference type="OrthoDB" id="407298at2759"/>
<dbReference type="RefSeq" id="XP_018687239.1">
    <property type="nucleotide sequence ID" value="XM_018843398.1"/>
</dbReference>
<dbReference type="Pfam" id="PF00305">
    <property type="entry name" value="Lipoxygenase"/>
    <property type="match status" value="1"/>
</dbReference>
<protein>
    <recommendedName>
        <fullName evidence="1">Manganese lipoxygenase</fullName>
    </recommendedName>
</protein>
<evidence type="ECO:0000256" key="4">
    <source>
        <dbReference type="ARBA" id="ARBA00023002"/>
    </source>
</evidence>
<dbReference type="STRING" id="1367422.A0A178Z249"/>
<organism evidence="6 7">
    <name type="scientific">Fonsecaea erecta</name>
    <dbReference type="NCBI Taxonomy" id="1367422"/>
    <lineage>
        <taxon>Eukaryota</taxon>
        <taxon>Fungi</taxon>
        <taxon>Dikarya</taxon>
        <taxon>Ascomycota</taxon>
        <taxon>Pezizomycotina</taxon>
        <taxon>Eurotiomycetes</taxon>
        <taxon>Chaetothyriomycetidae</taxon>
        <taxon>Chaetothyriales</taxon>
        <taxon>Herpotrichiellaceae</taxon>
        <taxon>Fonsecaea</taxon>
    </lineage>
</organism>
<comment type="caution">
    <text evidence="6">The sequence shown here is derived from an EMBL/GenBank/DDBJ whole genome shotgun (WGS) entry which is preliminary data.</text>
</comment>
<dbReference type="Gene3D" id="1.20.245.10">
    <property type="entry name" value="Lipoxygenase-1, Domain 5"/>
    <property type="match status" value="1"/>
</dbReference>
<evidence type="ECO:0000256" key="1">
    <source>
        <dbReference type="ARBA" id="ARBA00021175"/>
    </source>
</evidence>
<dbReference type="Proteomes" id="UP000078343">
    <property type="component" value="Unassembled WGS sequence"/>
</dbReference>
<dbReference type="InterPro" id="IPR036226">
    <property type="entry name" value="LipOase_C_sf"/>
</dbReference>
<reference evidence="6 7" key="1">
    <citation type="submission" date="2016-04" db="EMBL/GenBank/DDBJ databases">
        <title>Draft genome of Fonsecaea erecta CBS 125763.</title>
        <authorList>
            <person name="Weiss V.A."/>
            <person name="Vicente V.A."/>
            <person name="Raittz R.T."/>
            <person name="Moreno L.F."/>
            <person name="De Souza E.M."/>
            <person name="Pedrosa F.O."/>
            <person name="Steffens M.B."/>
            <person name="Faoro H."/>
            <person name="Tadra-Sfeir M.Z."/>
            <person name="Najafzadeh M.J."/>
            <person name="Felipe M.S."/>
            <person name="Teixeira M."/>
            <person name="Sun J."/>
            <person name="Xi L."/>
            <person name="Gomes R."/>
            <person name="De Azevedo C.M."/>
            <person name="Salgado C.G."/>
            <person name="Da Silva M.B."/>
            <person name="Nascimento M.F."/>
            <person name="Queiroz-Telles F."/>
            <person name="Attili D.S."/>
            <person name="Gorbushina A."/>
        </authorList>
    </citation>
    <scope>NUCLEOTIDE SEQUENCE [LARGE SCALE GENOMIC DNA]</scope>
    <source>
        <strain evidence="6 7">CBS 125763</strain>
    </source>
</reference>
<dbReference type="GO" id="GO:0043651">
    <property type="term" value="P:linoleic acid metabolic process"/>
    <property type="evidence" value="ECO:0007669"/>
    <property type="project" value="UniProtKB-ARBA"/>
</dbReference>
<dbReference type="GO" id="GO:0050584">
    <property type="term" value="F:linoleate 11-lipoxygenase activity"/>
    <property type="evidence" value="ECO:0007669"/>
    <property type="project" value="UniProtKB-ARBA"/>
</dbReference>
<keyword evidence="4" id="KW-0560">Oxidoreductase</keyword>
<dbReference type="PROSITE" id="PS51393">
    <property type="entry name" value="LIPOXYGENASE_3"/>
    <property type="match status" value="1"/>
</dbReference>
<keyword evidence="2" id="KW-0479">Metal-binding</keyword>
<dbReference type="GO" id="GO:0046872">
    <property type="term" value="F:metal ion binding"/>
    <property type="evidence" value="ECO:0007669"/>
    <property type="project" value="UniProtKB-KW"/>
</dbReference>
<dbReference type="AlphaFoldDB" id="A0A178Z249"/>
<keyword evidence="7" id="KW-1185">Reference proteome</keyword>
<proteinExistence type="predicted"/>